<dbReference type="HOGENOM" id="CLU_1817612_0_0_1"/>
<dbReference type="AlphaFoldDB" id="R7TGG9"/>
<name>R7TGG9_CAPTE</name>
<protein>
    <submittedName>
        <fullName evidence="2 3">Uncharacterized protein</fullName>
    </submittedName>
</protein>
<dbReference type="Proteomes" id="UP000014760">
    <property type="component" value="Unassembled WGS sequence"/>
</dbReference>
<reference evidence="2 4" key="2">
    <citation type="journal article" date="2013" name="Nature">
        <title>Insights into bilaterian evolution from three spiralian genomes.</title>
        <authorList>
            <person name="Simakov O."/>
            <person name="Marletaz F."/>
            <person name="Cho S.J."/>
            <person name="Edsinger-Gonzales E."/>
            <person name="Havlak P."/>
            <person name="Hellsten U."/>
            <person name="Kuo D.H."/>
            <person name="Larsson T."/>
            <person name="Lv J."/>
            <person name="Arendt D."/>
            <person name="Savage R."/>
            <person name="Osoegawa K."/>
            <person name="de Jong P."/>
            <person name="Grimwood J."/>
            <person name="Chapman J.A."/>
            <person name="Shapiro H."/>
            <person name="Aerts A."/>
            <person name="Otillar R.P."/>
            <person name="Terry A.Y."/>
            <person name="Boore J.L."/>
            <person name="Grigoriev I.V."/>
            <person name="Lindberg D.R."/>
            <person name="Seaver E.C."/>
            <person name="Weisblat D.A."/>
            <person name="Putnam N.H."/>
            <person name="Rokhsar D.S."/>
        </authorList>
    </citation>
    <scope>NUCLEOTIDE SEQUENCE</scope>
    <source>
        <strain evidence="2 4">I ESC-2004</strain>
    </source>
</reference>
<keyword evidence="4" id="KW-1185">Reference proteome</keyword>
<dbReference type="OrthoDB" id="10494483at2759"/>
<accession>R7TGG9</accession>
<reference evidence="4" key="1">
    <citation type="submission" date="2012-12" db="EMBL/GenBank/DDBJ databases">
        <authorList>
            <person name="Hellsten U."/>
            <person name="Grimwood J."/>
            <person name="Chapman J.A."/>
            <person name="Shapiro H."/>
            <person name="Aerts A."/>
            <person name="Otillar R.P."/>
            <person name="Terry A.Y."/>
            <person name="Boore J.L."/>
            <person name="Simakov O."/>
            <person name="Marletaz F."/>
            <person name="Cho S.-J."/>
            <person name="Edsinger-Gonzales E."/>
            <person name="Havlak P."/>
            <person name="Kuo D.-H."/>
            <person name="Larsson T."/>
            <person name="Lv J."/>
            <person name="Arendt D."/>
            <person name="Savage R."/>
            <person name="Osoegawa K."/>
            <person name="de Jong P."/>
            <person name="Lindberg D.R."/>
            <person name="Seaver E.C."/>
            <person name="Weisblat D.A."/>
            <person name="Putnam N.H."/>
            <person name="Grigoriev I.V."/>
            <person name="Rokhsar D.S."/>
        </authorList>
    </citation>
    <scope>NUCLEOTIDE SEQUENCE</scope>
    <source>
        <strain evidence="4">I ESC-2004</strain>
    </source>
</reference>
<evidence type="ECO:0000313" key="4">
    <source>
        <dbReference type="Proteomes" id="UP000014760"/>
    </source>
</evidence>
<dbReference type="EnsemblMetazoa" id="CapteT212790">
    <property type="protein sequence ID" value="CapteP212790"/>
    <property type="gene ID" value="CapteG212790"/>
</dbReference>
<proteinExistence type="predicted"/>
<keyword evidence="1" id="KW-0732">Signal</keyword>
<sequence>MSCNCHYAPLLLFTWICVWSVVLVHGSPVLVVDEDTNQTTAEGHHGVTSNDHEEVIDEDRAHRLIDIYVQMQKRTERKENVPHTKEEEKFVDYFFEDDIMLTVAQAQAVLQGLSRRQKRKLARPLVKRWQLPIPFTFDGRHS</sequence>
<dbReference type="EMBL" id="KB310830">
    <property type="protein sequence ID" value="ELT90666.1"/>
    <property type="molecule type" value="Genomic_DNA"/>
</dbReference>
<evidence type="ECO:0000256" key="1">
    <source>
        <dbReference type="SAM" id="SignalP"/>
    </source>
</evidence>
<gene>
    <name evidence="2" type="ORF">CAPTEDRAFT_212790</name>
</gene>
<feature type="chain" id="PRO_5008786986" evidence="1">
    <location>
        <begin position="27"/>
        <end position="142"/>
    </location>
</feature>
<dbReference type="EMBL" id="AMQN01014254">
    <property type="status" value="NOT_ANNOTATED_CDS"/>
    <property type="molecule type" value="Genomic_DNA"/>
</dbReference>
<organism evidence="2">
    <name type="scientific">Capitella teleta</name>
    <name type="common">Polychaete worm</name>
    <dbReference type="NCBI Taxonomy" id="283909"/>
    <lineage>
        <taxon>Eukaryota</taxon>
        <taxon>Metazoa</taxon>
        <taxon>Spiralia</taxon>
        <taxon>Lophotrochozoa</taxon>
        <taxon>Annelida</taxon>
        <taxon>Polychaeta</taxon>
        <taxon>Sedentaria</taxon>
        <taxon>Scolecida</taxon>
        <taxon>Capitellidae</taxon>
        <taxon>Capitella</taxon>
    </lineage>
</organism>
<feature type="signal peptide" evidence="1">
    <location>
        <begin position="1"/>
        <end position="26"/>
    </location>
</feature>
<reference evidence="3" key="3">
    <citation type="submission" date="2015-06" db="UniProtKB">
        <authorList>
            <consortium name="EnsemblMetazoa"/>
        </authorList>
    </citation>
    <scope>IDENTIFICATION</scope>
</reference>
<evidence type="ECO:0000313" key="3">
    <source>
        <dbReference type="EnsemblMetazoa" id="CapteP212790"/>
    </source>
</evidence>
<evidence type="ECO:0000313" key="2">
    <source>
        <dbReference type="EMBL" id="ELT90666.1"/>
    </source>
</evidence>